<dbReference type="AlphaFoldDB" id="A0A518HEM9"/>
<sequence length="236" mass="26507">MDRCRRINYRIEEIRRQSHCKESDMAREDSATERLRRAREHRATWPEPFPGFSGDLVVLMNGERTEGMVRVMPDGEVEVDAAEGEARQWATDQLRSEVMHLRAGPSPFSAEAEYGEAEGEHPLGRLIVATGDRFSSTYRIEGDRFREVSRTMGDTKFSIVTVLGAENAEGKHLPSVYTVTYWEAGTGRLSKVETFQAEFARVGGYDLPASRIQVVSQDGGALVRRMLLSNHVLSAI</sequence>
<keyword evidence="2" id="KW-1185">Reference proteome</keyword>
<protein>
    <recommendedName>
        <fullName evidence="3">DUF3386 family protein</fullName>
    </recommendedName>
</protein>
<accession>A0A518HEM9</accession>
<dbReference type="EMBL" id="CP036427">
    <property type="protein sequence ID" value="QDV39288.1"/>
    <property type="molecule type" value="Genomic_DNA"/>
</dbReference>
<name>A0A518HEM9_9BACT</name>
<evidence type="ECO:0000313" key="2">
    <source>
        <dbReference type="Proteomes" id="UP000317835"/>
    </source>
</evidence>
<evidence type="ECO:0000313" key="1">
    <source>
        <dbReference type="EMBL" id="QDV39288.1"/>
    </source>
</evidence>
<keyword evidence="1" id="KW-0614">Plasmid</keyword>
<organism evidence="1 2">
    <name type="scientific">Tautonia plasticadhaerens</name>
    <dbReference type="NCBI Taxonomy" id="2527974"/>
    <lineage>
        <taxon>Bacteria</taxon>
        <taxon>Pseudomonadati</taxon>
        <taxon>Planctomycetota</taxon>
        <taxon>Planctomycetia</taxon>
        <taxon>Isosphaerales</taxon>
        <taxon>Isosphaeraceae</taxon>
        <taxon>Tautonia</taxon>
    </lineage>
</organism>
<dbReference type="KEGG" id="tpla:ElP_72520"/>
<evidence type="ECO:0008006" key="3">
    <source>
        <dbReference type="Google" id="ProtNLM"/>
    </source>
</evidence>
<proteinExistence type="predicted"/>
<dbReference type="Proteomes" id="UP000317835">
    <property type="component" value="Plasmid pElP_1"/>
</dbReference>
<geneLocation type="plasmid" evidence="2">
    <name>pelp_1</name>
</geneLocation>
<dbReference type="Pfam" id="PF11866">
    <property type="entry name" value="DUF3386"/>
    <property type="match status" value="1"/>
</dbReference>
<gene>
    <name evidence="1" type="ORF">ElP_72520</name>
</gene>
<dbReference type="InterPro" id="IPR021809">
    <property type="entry name" value="DUF3386"/>
</dbReference>
<reference evidence="1 2" key="1">
    <citation type="submission" date="2019-02" db="EMBL/GenBank/DDBJ databases">
        <title>Deep-cultivation of Planctomycetes and their phenomic and genomic characterization uncovers novel biology.</title>
        <authorList>
            <person name="Wiegand S."/>
            <person name="Jogler M."/>
            <person name="Boedeker C."/>
            <person name="Pinto D."/>
            <person name="Vollmers J."/>
            <person name="Rivas-Marin E."/>
            <person name="Kohn T."/>
            <person name="Peeters S.H."/>
            <person name="Heuer A."/>
            <person name="Rast P."/>
            <person name="Oberbeckmann S."/>
            <person name="Bunk B."/>
            <person name="Jeske O."/>
            <person name="Meyerdierks A."/>
            <person name="Storesund J.E."/>
            <person name="Kallscheuer N."/>
            <person name="Luecker S."/>
            <person name="Lage O.M."/>
            <person name="Pohl T."/>
            <person name="Merkel B.J."/>
            <person name="Hornburger P."/>
            <person name="Mueller R.-W."/>
            <person name="Bruemmer F."/>
            <person name="Labrenz M."/>
            <person name="Spormann A.M."/>
            <person name="Op den Camp H."/>
            <person name="Overmann J."/>
            <person name="Amann R."/>
            <person name="Jetten M.S.M."/>
            <person name="Mascher T."/>
            <person name="Medema M.H."/>
            <person name="Devos D.P."/>
            <person name="Kaster A.-K."/>
            <person name="Ovreas L."/>
            <person name="Rohde M."/>
            <person name="Galperin M.Y."/>
            <person name="Jogler C."/>
        </authorList>
    </citation>
    <scope>NUCLEOTIDE SEQUENCE [LARGE SCALE GENOMIC DNA]</scope>
    <source>
        <strain evidence="1 2">ElP</strain>
        <plasmid evidence="2">pelp_1</plasmid>
    </source>
</reference>